<keyword evidence="2" id="KW-0808">Transferase</keyword>
<dbReference type="SUPFAM" id="SSF55729">
    <property type="entry name" value="Acyl-CoA N-acyltransferases (Nat)"/>
    <property type="match status" value="1"/>
</dbReference>
<evidence type="ECO:0000259" key="1">
    <source>
        <dbReference type="Pfam" id="PF13480"/>
    </source>
</evidence>
<feature type="domain" description="BioF2-like acetyltransferase" evidence="1">
    <location>
        <begin position="200"/>
        <end position="343"/>
    </location>
</feature>
<dbReference type="GO" id="GO:0016740">
    <property type="term" value="F:transferase activity"/>
    <property type="evidence" value="ECO:0007669"/>
    <property type="project" value="UniProtKB-KW"/>
</dbReference>
<dbReference type="Proteomes" id="UP000325122">
    <property type="component" value="Unassembled WGS sequence"/>
</dbReference>
<proteinExistence type="predicted"/>
<accession>A0A5M6ZS45</accession>
<gene>
    <name evidence="2" type="ORF">F1654_03800</name>
</gene>
<dbReference type="EMBL" id="VWOJ01000001">
    <property type="protein sequence ID" value="KAA5805121.1"/>
    <property type="molecule type" value="Genomic_DNA"/>
</dbReference>
<reference evidence="2 3" key="1">
    <citation type="submission" date="2019-09" db="EMBL/GenBank/DDBJ databases">
        <authorList>
            <person name="Kevbrin V."/>
            <person name="Grouzdev D.S."/>
        </authorList>
    </citation>
    <scope>NUCLEOTIDE SEQUENCE [LARGE SCALE GENOMIC DNA]</scope>
    <source>
        <strain evidence="2 3">G-192</strain>
    </source>
</reference>
<dbReference type="InterPro" id="IPR016181">
    <property type="entry name" value="Acyl_CoA_acyltransferase"/>
</dbReference>
<dbReference type="Pfam" id="PF13480">
    <property type="entry name" value="Acetyltransf_6"/>
    <property type="match status" value="1"/>
</dbReference>
<sequence>MTACDSACMSDRLNHHVLPHTAWFARGGGSNWHVMCETGRDPCGGRAMLHCETIRHDALGGEDRLAWINLARLSGLSSPLLHPDFACAVGRVREDVRFALYRDARGLAGVFAHHRRPGGFARPVGAAFSDVHAILTRPGLDVPASRLLQLAGLSRARFSAVHTGHDTPPDGMMSAGAAQACVLEGDPEALVERLRAAHPKRFKDLRRRLRRLEEDHGEIRLEAGADRSAFEQLITWKRAQYRQTGKHDVLAPRWAARLMTSLFDNRGGEVKGRLITFTAGGRLVAAEFGPEAQGCFHPWLAAYDPDMAGYSPGHLLVFQLVSQMGALGLTRYDMGPGHEDYKKYFANDLTPLHAGMARAPGLASSVRERAAGLVSSAASLGGERVSALAGRLHRRMDQIAAVETCARRRVMGITRAATQILASPGR</sequence>
<protein>
    <submittedName>
        <fullName evidence="2">GNAT family N-acetyltransferase</fullName>
    </submittedName>
</protein>
<evidence type="ECO:0000313" key="2">
    <source>
        <dbReference type="EMBL" id="KAA5805121.1"/>
    </source>
</evidence>
<organism evidence="2 3">
    <name type="scientific">Alkalicaulis satelles</name>
    <dbReference type="NCBI Taxonomy" id="2609175"/>
    <lineage>
        <taxon>Bacteria</taxon>
        <taxon>Pseudomonadati</taxon>
        <taxon>Pseudomonadota</taxon>
        <taxon>Alphaproteobacteria</taxon>
        <taxon>Maricaulales</taxon>
        <taxon>Maricaulaceae</taxon>
        <taxon>Alkalicaulis</taxon>
    </lineage>
</organism>
<comment type="caution">
    <text evidence="2">The sequence shown here is derived from an EMBL/GenBank/DDBJ whole genome shotgun (WGS) entry which is preliminary data.</text>
</comment>
<name>A0A5M6ZS45_9PROT</name>
<evidence type="ECO:0000313" key="3">
    <source>
        <dbReference type="Proteomes" id="UP000325122"/>
    </source>
</evidence>
<dbReference type="InterPro" id="IPR038740">
    <property type="entry name" value="BioF2-like_GNAT_dom"/>
</dbReference>
<keyword evidence="3" id="KW-1185">Reference proteome</keyword>
<dbReference type="Gene3D" id="3.40.630.30">
    <property type="match status" value="1"/>
</dbReference>
<dbReference type="AlphaFoldDB" id="A0A5M6ZS45"/>